<evidence type="ECO:0000256" key="1">
    <source>
        <dbReference type="ARBA" id="ARBA00004167"/>
    </source>
</evidence>
<evidence type="ECO:0000259" key="7">
    <source>
        <dbReference type="PROSITE" id="PS50004"/>
    </source>
</evidence>
<evidence type="ECO:0000256" key="4">
    <source>
        <dbReference type="ARBA" id="ARBA00022989"/>
    </source>
</evidence>
<evidence type="ECO:0000256" key="2">
    <source>
        <dbReference type="ARBA" id="ARBA00022692"/>
    </source>
</evidence>
<evidence type="ECO:0000256" key="6">
    <source>
        <dbReference type="SAM" id="Phobius"/>
    </source>
</evidence>
<evidence type="ECO:0000256" key="3">
    <source>
        <dbReference type="ARBA" id="ARBA00022737"/>
    </source>
</evidence>
<dbReference type="InterPro" id="IPR037725">
    <property type="entry name" value="C2F_Ferlin"/>
</dbReference>
<reference evidence="8" key="1">
    <citation type="submission" date="2025-08" db="UniProtKB">
        <authorList>
            <consortium name="Ensembl"/>
        </authorList>
    </citation>
    <scope>IDENTIFICATION</scope>
</reference>
<keyword evidence="9" id="KW-1185">Reference proteome</keyword>
<dbReference type="CDD" id="cd08374">
    <property type="entry name" value="C2F_Ferlin"/>
    <property type="match status" value="1"/>
</dbReference>
<feature type="domain" description="C2" evidence="7">
    <location>
        <begin position="42"/>
        <end position="203"/>
    </location>
</feature>
<feature type="transmembrane region" description="Helical" evidence="6">
    <location>
        <begin position="169"/>
        <end position="188"/>
    </location>
</feature>
<keyword evidence="3" id="KW-0677">Repeat</keyword>
<name>A0A8D2LMG2_VARKO</name>
<reference evidence="8" key="2">
    <citation type="submission" date="2025-09" db="UniProtKB">
        <authorList>
            <consortium name="Ensembl"/>
        </authorList>
    </citation>
    <scope>IDENTIFICATION</scope>
</reference>
<accession>A0A8D2LMG2</accession>
<dbReference type="OMA" id="VPWFPTL"/>
<dbReference type="AlphaFoldDB" id="A0A8D2LMG2"/>
<comment type="subcellular location">
    <subcellularLocation>
        <location evidence="1">Membrane</location>
        <topology evidence="1">Single-pass membrane protein</topology>
    </subcellularLocation>
</comment>
<dbReference type="Ensembl" id="ENSVKKT00000024194.1">
    <property type="protein sequence ID" value="ENSVKKP00000023611.1"/>
    <property type="gene ID" value="ENSVKKG00000015612.1"/>
</dbReference>
<keyword evidence="4 6" id="KW-1133">Transmembrane helix</keyword>
<protein>
    <recommendedName>
        <fullName evidence="7">C2 domain-containing protein</fullName>
    </recommendedName>
</protein>
<dbReference type="PANTHER" id="PTHR12546:SF36">
    <property type="entry name" value="FER-1-LIKE PROTEIN 4"/>
    <property type="match status" value="1"/>
</dbReference>
<dbReference type="PROSITE" id="PS50004">
    <property type="entry name" value="C2"/>
    <property type="match status" value="1"/>
</dbReference>
<proteinExistence type="predicted"/>
<dbReference type="InterPro" id="IPR037721">
    <property type="entry name" value="Ferlin"/>
</dbReference>
<keyword evidence="2 6" id="KW-0812">Transmembrane</keyword>
<dbReference type="PANTHER" id="PTHR12546">
    <property type="entry name" value="FER-1-LIKE"/>
    <property type="match status" value="1"/>
</dbReference>
<dbReference type="GO" id="GO:0016020">
    <property type="term" value="C:membrane"/>
    <property type="evidence" value="ECO:0007669"/>
    <property type="project" value="UniProtKB-SubCell"/>
</dbReference>
<evidence type="ECO:0000313" key="9">
    <source>
        <dbReference type="Proteomes" id="UP000694545"/>
    </source>
</evidence>
<dbReference type="InterPro" id="IPR035892">
    <property type="entry name" value="C2_domain_sf"/>
</dbReference>
<dbReference type="Gene3D" id="2.60.40.150">
    <property type="entry name" value="C2 domain"/>
    <property type="match status" value="1"/>
</dbReference>
<dbReference type="SUPFAM" id="SSF49562">
    <property type="entry name" value="C2 domain (Calcium/lipid-binding domain, CaLB)"/>
    <property type="match status" value="1"/>
</dbReference>
<sequence>MPEYGYKLVPEHVEVRSLYNPDNPGLLQGSLHMWIDMFPNDVPPPPPVNIKPRLPISYELRVIIWNTDDVVLDDVNPITGEISSDIYVKSWIKGLEKDKQETDVHFNSLTGEGNFNWRFVFRFDYLPTEKEITYKKKDSIFSLEESEFREPAVLVLQVWDYDRISANDFLGIFFSLCFYRMLMFVVALRFSKMLLRLEGPLWAKRCVTHNATCRQESKAGSRSSKQS</sequence>
<dbReference type="Pfam" id="PF00168">
    <property type="entry name" value="C2"/>
    <property type="match status" value="2"/>
</dbReference>
<keyword evidence="5 6" id="KW-0472">Membrane</keyword>
<dbReference type="InterPro" id="IPR000008">
    <property type="entry name" value="C2_dom"/>
</dbReference>
<dbReference type="Proteomes" id="UP000694545">
    <property type="component" value="Unplaced"/>
</dbReference>
<evidence type="ECO:0000256" key="5">
    <source>
        <dbReference type="ARBA" id="ARBA00023136"/>
    </source>
</evidence>
<evidence type="ECO:0000313" key="8">
    <source>
        <dbReference type="Ensembl" id="ENSVKKP00000023611.1"/>
    </source>
</evidence>
<dbReference type="GO" id="GO:0007009">
    <property type="term" value="P:plasma membrane organization"/>
    <property type="evidence" value="ECO:0007669"/>
    <property type="project" value="TreeGrafter"/>
</dbReference>
<organism evidence="8 9">
    <name type="scientific">Varanus komodoensis</name>
    <name type="common">Komodo dragon</name>
    <dbReference type="NCBI Taxonomy" id="61221"/>
    <lineage>
        <taxon>Eukaryota</taxon>
        <taxon>Metazoa</taxon>
        <taxon>Chordata</taxon>
        <taxon>Craniata</taxon>
        <taxon>Vertebrata</taxon>
        <taxon>Euteleostomi</taxon>
        <taxon>Lepidosauria</taxon>
        <taxon>Squamata</taxon>
        <taxon>Bifurcata</taxon>
        <taxon>Unidentata</taxon>
        <taxon>Episquamata</taxon>
        <taxon>Toxicofera</taxon>
        <taxon>Anguimorpha</taxon>
        <taxon>Paleoanguimorpha</taxon>
        <taxon>Varanoidea</taxon>
        <taxon>Varanidae</taxon>
        <taxon>Varanus</taxon>
    </lineage>
</organism>